<accession>H0QSL0</accession>
<reference evidence="3 4" key="1">
    <citation type="submission" date="2011-12" db="EMBL/GenBank/DDBJ databases">
        <title>Whole genome shotgun sequence of Arthrobacter globiformis NBRC 12137.</title>
        <authorList>
            <person name="Miyazawa S."/>
            <person name="Hosoyama A."/>
            <person name="Tsuchikane K."/>
            <person name="Katsumata H."/>
            <person name="Yamazaki S."/>
            <person name="Fujita N."/>
        </authorList>
    </citation>
    <scope>NUCLEOTIDE SEQUENCE [LARGE SCALE GENOMIC DNA]</scope>
    <source>
        <strain evidence="3 4">NBRC 12137</strain>
    </source>
</reference>
<keyword evidence="2" id="KW-0812">Transmembrane</keyword>
<organism evidence="3 4">
    <name type="scientific">Arthrobacter globiformis (strain ATCC 8010 / DSM 20124 / JCM 1332 / NBRC 12137 / NCIMB 8907 / NRRL B-2979 / 168)</name>
    <dbReference type="NCBI Taxonomy" id="1077972"/>
    <lineage>
        <taxon>Bacteria</taxon>
        <taxon>Bacillati</taxon>
        <taxon>Actinomycetota</taxon>
        <taxon>Actinomycetes</taxon>
        <taxon>Micrococcales</taxon>
        <taxon>Micrococcaceae</taxon>
        <taxon>Arthrobacter</taxon>
    </lineage>
</organism>
<evidence type="ECO:0000256" key="1">
    <source>
        <dbReference type="SAM" id="MobiDB-lite"/>
    </source>
</evidence>
<feature type="region of interest" description="Disordered" evidence="1">
    <location>
        <begin position="81"/>
        <end position="103"/>
    </location>
</feature>
<dbReference type="STRING" id="1077972.ARGLB_092_00550"/>
<dbReference type="OrthoDB" id="4953066at2"/>
<keyword evidence="2" id="KW-1133">Transmembrane helix</keyword>
<comment type="caution">
    <text evidence="3">The sequence shown here is derived from an EMBL/GenBank/DDBJ whole genome shotgun (WGS) entry which is preliminary data.</text>
</comment>
<name>H0QSL0_ARTG1</name>
<dbReference type="AlphaFoldDB" id="H0QSL0"/>
<dbReference type="EMBL" id="BAEG01000092">
    <property type="protein sequence ID" value="GAB15811.1"/>
    <property type="molecule type" value="Genomic_DNA"/>
</dbReference>
<keyword evidence="2" id="KW-0472">Membrane</keyword>
<keyword evidence="4" id="KW-1185">Reference proteome</keyword>
<evidence type="ECO:0000313" key="3">
    <source>
        <dbReference type="EMBL" id="GAB15811.1"/>
    </source>
</evidence>
<proteinExistence type="predicted"/>
<feature type="compositionally biased region" description="Basic and acidic residues" evidence="1">
    <location>
        <begin position="81"/>
        <end position="92"/>
    </location>
</feature>
<feature type="transmembrane region" description="Helical" evidence="2">
    <location>
        <begin position="7"/>
        <end position="26"/>
    </location>
</feature>
<sequence>MVRFRGLHIVAGIAAMGLAAALGIVMGLNNTAVFTSSCVVFVAVSLWVQSRVAKFRTRLQGLPQPLPDGVALERTVDLTAERTTERAAERSAEQLPSGEGNAA</sequence>
<gene>
    <name evidence="3" type="ORF">ARGLB_092_00550</name>
</gene>
<dbReference type="Proteomes" id="UP000003828">
    <property type="component" value="Unassembled WGS sequence"/>
</dbReference>
<dbReference type="RefSeq" id="WP_003805679.1">
    <property type="nucleotide sequence ID" value="NZ_BAEG01000092.1"/>
</dbReference>
<evidence type="ECO:0000256" key="2">
    <source>
        <dbReference type="SAM" id="Phobius"/>
    </source>
</evidence>
<protein>
    <submittedName>
        <fullName evidence="3">Uncharacterized protein</fullName>
    </submittedName>
</protein>
<evidence type="ECO:0000313" key="4">
    <source>
        <dbReference type="Proteomes" id="UP000003828"/>
    </source>
</evidence>
<feature type="transmembrane region" description="Helical" evidence="2">
    <location>
        <begin position="32"/>
        <end position="48"/>
    </location>
</feature>